<feature type="compositionally biased region" description="Polar residues" evidence="1">
    <location>
        <begin position="1"/>
        <end position="16"/>
    </location>
</feature>
<reference evidence="2" key="2">
    <citation type="submission" date="2025-09" db="UniProtKB">
        <authorList>
            <consortium name="Ensembl"/>
        </authorList>
    </citation>
    <scope>IDENTIFICATION</scope>
</reference>
<dbReference type="AlphaFoldDB" id="A0A8C6XTJ5"/>
<protein>
    <submittedName>
        <fullName evidence="2">Uncharacterized protein</fullName>
    </submittedName>
</protein>
<name>A0A8C6XTJ5_NAJNA</name>
<dbReference type="Proteomes" id="UP000694559">
    <property type="component" value="Unplaced"/>
</dbReference>
<feature type="region of interest" description="Disordered" evidence="1">
    <location>
        <begin position="74"/>
        <end position="154"/>
    </location>
</feature>
<dbReference type="Ensembl" id="ENSNNAT00000019105.1">
    <property type="protein sequence ID" value="ENSNNAP00000018198.1"/>
    <property type="gene ID" value="ENSNNAG00000012161.1"/>
</dbReference>
<keyword evidence="3" id="KW-1185">Reference proteome</keyword>
<feature type="region of interest" description="Disordered" evidence="1">
    <location>
        <begin position="1"/>
        <end position="57"/>
    </location>
</feature>
<sequence>MGRVLPQTQPPQMTCTHSEKEGWGDTPLRGRAAPSSPLPSTPGSAANRAPTMRSDSPPAYMCAVSRWLWPRARKARSMAPLASGPARRPNSMVPSTERTPDPAAIASSPGCPGGSGLHPRRFARPPDHPPPGVTPRASRGPLPLSFKQIGQPLV</sequence>
<evidence type="ECO:0000256" key="1">
    <source>
        <dbReference type="SAM" id="MobiDB-lite"/>
    </source>
</evidence>
<evidence type="ECO:0000313" key="2">
    <source>
        <dbReference type="Ensembl" id="ENSNNAP00000018198.1"/>
    </source>
</evidence>
<evidence type="ECO:0000313" key="3">
    <source>
        <dbReference type="Proteomes" id="UP000694559"/>
    </source>
</evidence>
<accession>A0A8C6XTJ5</accession>
<organism evidence="2 3">
    <name type="scientific">Naja naja</name>
    <name type="common">Indian cobra</name>
    <dbReference type="NCBI Taxonomy" id="35670"/>
    <lineage>
        <taxon>Eukaryota</taxon>
        <taxon>Metazoa</taxon>
        <taxon>Chordata</taxon>
        <taxon>Craniata</taxon>
        <taxon>Vertebrata</taxon>
        <taxon>Euteleostomi</taxon>
        <taxon>Lepidosauria</taxon>
        <taxon>Squamata</taxon>
        <taxon>Bifurcata</taxon>
        <taxon>Unidentata</taxon>
        <taxon>Episquamata</taxon>
        <taxon>Toxicofera</taxon>
        <taxon>Serpentes</taxon>
        <taxon>Colubroidea</taxon>
        <taxon>Elapidae</taxon>
        <taxon>Elapinae</taxon>
        <taxon>Naja</taxon>
    </lineage>
</organism>
<reference evidence="2" key="1">
    <citation type="submission" date="2025-08" db="UniProtKB">
        <authorList>
            <consortium name="Ensembl"/>
        </authorList>
    </citation>
    <scope>IDENTIFICATION</scope>
</reference>
<proteinExistence type="predicted"/>